<dbReference type="PaxDb" id="29760-VIT_03s0088g00540.t01"/>
<dbReference type="AlphaFoldDB" id="F6HBP6"/>
<evidence type="ECO:0000313" key="1">
    <source>
        <dbReference type="EMBL" id="CCB49628.1"/>
    </source>
</evidence>
<keyword evidence="2" id="KW-1185">Reference proteome</keyword>
<dbReference type="InParanoid" id="F6HBP6"/>
<organism evidence="1 2">
    <name type="scientific">Vitis vinifera</name>
    <name type="common">Grape</name>
    <dbReference type="NCBI Taxonomy" id="29760"/>
    <lineage>
        <taxon>Eukaryota</taxon>
        <taxon>Viridiplantae</taxon>
        <taxon>Streptophyta</taxon>
        <taxon>Embryophyta</taxon>
        <taxon>Tracheophyta</taxon>
        <taxon>Spermatophyta</taxon>
        <taxon>Magnoliopsida</taxon>
        <taxon>eudicotyledons</taxon>
        <taxon>Gunneridae</taxon>
        <taxon>Pentapetalae</taxon>
        <taxon>rosids</taxon>
        <taxon>Vitales</taxon>
        <taxon>Vitaceae</taxon>
        <taxon>Viteae</taxon>
        <taxon>Vitis</taxon>
    </lineage>
</organism>
<dbReference type="EMBL" id="FN595512">
    <property type="protein sequence ID" value="CCB49628.1"/>
    <property type="molecule type" value="Genomic_DNA"/>
</dbReference>
<sequence>MHLVEIKPDIILVLASIKPIFHFLTYQR</sequence>
<evidence type="ECO:0000313" key="2">
    <source>
        <dbReference type="Proteomes" id="UP000009183"/>
    </source>
</evidence>
<dbReference type="Proteomes" id="UP000009183">
    <property type="component" value="Chromosome 3"/>
</dbReference>
<gene>
    <name evidence="1" type="ordered locus">VIT_03s0088g00540</name>
</gene>
<reference evidence="2" key="1">
    <citation type="journal article" date="2007" name="Nature">
        <title>The grapevine genome sequence suggests ancestral hexaploidization in major angiosperm phyla.</title>
        <authorList>
            <consortium name="The French-Italian Public Consortium for Grapevine Genome Characterization."/>
            <person name="Jaillon O."/>
            <person name="Aury J.-M."/>
            <person name="Noel B."/>
            <person name="Policriti A."/>
            <person name="Clepet C."/>
            <person name="Casagrande A."/>
            <person name="Choisne N."/>
            <person name="Aubourg S."/>
            <person name="Vitulo N."/>
            <person name="Jubin C."/>
            <person name="Vezzi A."/>
            <person name="Legeai F."/>
            <person name="Hugueney P."/>
            <person name="Dasilva C."/>
            <person name="Horner D."/>
            <person name="Mica E."/>
            <person name="Jublot D."/>
            <person name="Poulain J."/>
            <person name="Bruyere C."/>
            <person name="Billault A."/>
            <person name="Segurens B."/>
            <person name="Gouyvenoux M."/>
            <person name="Ugarte E."/>
            <person name="Cattonaro F."/>
            <person name="Anthouard V."/>
            <person name="Vico V."/>
            <person name="Del Fabbro C."/>
            <person name="Alaux M."/>
            <person name="Di Gaspero G."/>
            <person name="Dumas V."/>
            <person name="Felice N."/>
            <person name="Paillard S."/>
            <person name="Juman I."/>
            <person name="Moroldo M."/>
            <person name="Scalabrin S."/>
            <person name="Canaguier A."/>
            <person name="Le Clainche I."/>
            <person name="Malacrida G."/>
            <person name="Durand E."/>
            <person name="Pesole G."/>
            <person name="Laucou V."/>
            <person name="Chatelet P."/>
            <person name="Merdinoglu D."/>
            <person name="Delledonne M."/>
            <person name="Pezzotti M."/>
            <person name="Lecharny A."/>
            <person name="Scarpelli C."/>
            <person name="Artiguenave F."/>
            <person name="Pe M.E."/>
            <person name="Valle G."/>
            <person name="Morgante M."/>
            <person name="Caboche M."/>
            <person name="Adam-Blondon A.-F."/>
            <person name="Weissenbach J."/>
            <person name="Quetier F."/>
            <person name="Wincker P."/>
        </authorList>
    </citation>
    <scope>NUCLEOTIDE SEQUENCE [LARGE SCALE GENOMIC DNA]</scope>
    <source>
        <strain evidence="2">cv. Pinot noir / PN40024</strain>
    </source>
</reference>
<protein>
    <submittedName>
        <fullName evidence="1">Uncharacterized protein</fullName>
    </submittedName>
</protein>
<dbReference type="HOGENOM" id="CLU_3413559_0_0_1"/>
<name>F6HBP6_VITVI</name>
<proteinExistence type="predicted"/>
<accession>F6HBP6</accession>